<proteinExistence type="inferred from homology"/>
<evidence type="ECO:0000256" key="2">
    <source>
        <dbReference type="SAM" id="MobiDB-lite"/>
    </source>
</evidence>
<keyword evidence="4" id="KW-1185">Reference proteome</keyword>
<dbReference type="AlphaFoldDB" id="A0A8C5MKN4"/>
<evidence type="ECO:0000256" key="1">
    <source>
        <dbReference type="ARBA" id="ARBA00061640"/>
    </source>
</evidence>
<evidence type="ECO:0000313" key="3">
    <source>
        <dbReference type="Ensembl" id="ENSLLEP00000013657.1"/>
    </source>
</evidence>
<dbReference type="GeneTree" id="ENSGT01010000228629"/>
<dbReference type="Proteomes" id="UP000694569">
    <property type="component" value="Unplaced"/>
</dbReference>
<reference evidence="3" key="1">
    <citation type="submission" date="2025-08" db="UniProtKB">
        <authorList>
            <consortium name="Ensembl"/>
        </authorList>
    </citation>
    <scope>IDENTIFICATION</scope>
</reference>
<dbReference type="FunFam" id="3.30.70.1820:FF:000002">
    <property type="entry name" value="LINE-1 retrotransposable element ORF1 protein"/>
    <property type="match status" value="1"/>
</dbReference>
<sequence length="342" mass="38570">MATAKGKKAPGTKEFFTPRPSRRREDADPQDGGGSPSHSPNSATGTNEGDLLAFTTRMETLFKDFSSSLSTRLDAVSADIRKDIQEIGDRTSHLENKMSEMANAHNDMATAVESMEAKLLQCTNKLADLEDRSRRHNLKIRGIPETIHPRDLMAYVTDFFTHLLPGVAHDTLLMDRIHRIPKPPSAPHKASRDVILKMHYYKPREDVLRAMRKPEKLGSQYEHLEIYPDFSKATLQQRRLFRPLTTSLREAGILYRWGFPTKLIILREDVTTVLTSPTEGRITLESWGLKITEDAQDRRPTLKGDTGLAATLNGCARKSYALPDPLLMTDIVFVFDRKSQDG</sequence>
<dbReference type="InterPro" id="IPR042566">
    <property type="entry name" value="L1_C"/>
</dbReference>
<feature type="compositionally biased region" description="Basic residues" evidence="2">
    <location>
        <begin position="1"/>
        <end position="10"/>
    </location>
</feature>
<organism evidence="3 4">
    <name type="scientific">Leptobrachium leishanense</name>
    <name type="common">Leishan spiny toad</name>
    <dbReference type="NCBI Taxonomy" id="445787"/>
    <lineage>
        <taxon>Eukaryota</taxon>
        <taxon>Metazoa</taxon>
        <taxon>Chordata</taxon>
        <taxon>Craniata</taxon>
        <taxon>Vertebrata</taxon>
        <taxon>Euteleostomi</taxon>
        <taxon>Amphibia</taxon>
        <taxon>Batrachia</taxon>
        <taxon>Anura</taxon>
        <taxon>Pelobatoidea</taxon>
        <taxon>Megophryidae</taxon>
        <taxon>Leptobrachium</taxon>
    </lineage>
</organism>
<feature type="compositionally biased region" description="Polar residues" evidence="2">
    <location>
        <begin position="36"/>
        <end position="47"/>
    </location>
</feature>
<dbReference type="OrthoDB" id="9909646at2759"/>
<dbReference type="PANTHER" id="PTHR11505">
    <property type="entry name" value="L1 TRANSPOSABLE ELEMENT-RELATED"/>
    <property type="match status" value="1"/>
</dbReference>
<dbReference type="Gene3D" id="3.30.250.20">
    <property type="entry name" value="L1 transposable element, C-terminal domain"/>
    <property type="match status" value="1"/>
</dbReference>
<dbReference type="Gene3D" id="3.30.70.1820">
    <property type="entry name" value="L1 transposable element, RRM domain"/>
    <property type="match status" value="1"/>
</dbReference>
<dbReference type="Ensembl" id="ENSLLET00000014189.1">
    <property type="protein sequence ID" value="ENSLLEP00000013657.1"/>
    <property type="gene ID" value="ENSLLEG00000008659.1"/>
</dbReference>
<dbReference type="InterPro" id="IPR004244">
    <property type="entry name" value="Transposase_22"/>
</dbReference>
<reference evidence="3" key="2">
    <citation type="submission" date="2025-09" db="UniProtKB">
        <authorList>
            <consortium name="Ensembl"/>
        </authorList>
    </citation>
    <scope>IDENTIFICATION</scope>
</reference>
<accession>A0A8C5MKN4</accession>
<protein>
    <submittedName>
        <fullName evidence="3">Uncharacterized protein</fullName>
    </submittedName>
</protein>
<feature type="region of interest" description="Disordered" evidence="2">
    <location>
        <begin position="1"/>
        <end position="48"/>
    </location>
</feature>
<evidence type="ECO:0000313" key="4">
    <source>
        <dbReference type="Proteomes" id="UP000694569"/>
    </source>
</evidence>
<name>A0A8C5MKN4_9ANUR</name>
<comment type="similarity">
    <text evidence="1">Belongs to the transposase 22 family.</text>
</comment>